<dbReference type="GO" id="GO:0004308">
    <property type="term" value="F:exo-alpha-sialidase activity"/>
    <property type="evidence" value="ECO:0007669"/>
    <property type="project" value="InterPro"/>
</dbReference>
<dbReference type="PRINTS" id="PR01803">
    <property type="entry name" value="TCSIALIDASE"/>
</dbReference>
<evidence type="ECO:0000313" key="2">
    <source>
        <dbReference type="EMBL" id="KAF5220120.1"/>
    </source>
</evidence>
<dbReference type="InterPro" id="IPR055239">
    <property type="entry name" value="TS_C"/>
</dbReference>
<dbReference type="InterPro" id="IPR013320">
    <property type="entry name" value="ConA-like_dom_sf"/>
</dbReference>
<reference evidence="2 3" key="1">
    <citation type="journal article" date="2019" name="Genome Biol. Evol.">
        <title>Nanopore Sequencing Significantly Improves Genome Assembly of the Protozoan Parasite Trypanosoma cruzi.</title>
        <authorList>
            <person name="Diaz-Viraque F."/>
            <person name="Pita S."/>
            <person name="Greif G."/>
            <person name="de Souza R.C.M."/>
            <person name="Iraola G."/>
            <person name="Robello C."/>
        </authorList>
    </citation>
    <scope>NUCLEOTIDE SEQUENCE [LARGE SCALE GENOMIC DNA]</scope>
    <source>
        <strain evidence="2 3">Berenice</strain>
    </source>
</reference>
<dbReference type="AlphaFoldDB" id="A0A7J6Y1I8"/>
<dbReference type="SUPFAM" id="SSF49899">
    <property type="entry name" value="Concanavalin A-like lectins/glucanases"/>
    <property type="match status" value="1"/>
</dbReference>
<dbReference type="InterPro" id="IPR008377">
    <property type="entry name" value="Sialidase_trypan"/>
</dbReference>
<comment type="caution">
    <text evidence="2">The sequence shown here is derived from an EMBL/GenBank/DDBJ whole genome shotgun (WGS) entry which is preliminary data.</text>
</comment>
<evidence type="ECO:0000259" key="1">
    <source>
        <dbReference type="Pfam" id="PF22925"/>
    </source>
</evidence>
<dbReference type="Proteomes" id="UP000583944">
    <property type="component" value="Unassembled WGS sequence"/>
</dbReference>
<dbReference type="Gene3D" id="2.60.120.200">
    <property type="match status" value="1"/>
</dbReference>
<protein>
    <submittedName>
        <fullName evidence="2">Putative trans-sialidase</fullName>
    </submittedName>
</protein>
<dbReference type="EMBL" id="JABDHM010000057">
    <property type="protein sequence ID" value="KAF5220120.1"/>
    <property type="molecule type" value="Genomic_DNA"/>
</dbReference>
<dbReference type="Pfam" id="PF22925">
    <property type="entry name" value="TS_C"/>
    <property type="match status" value="1"/>
</dbReference>
<dbReference type="Gene3D" id="2.120.10.10">
    <property type="match status" value="1"/>
</dbReference>
<sequence>MLYTQRGRTSGKKRATALCLWVTDNNRTFSVGPVAVDNAANCMLARTLLYLDGSLHLLQRRGNGECRVISLSRLTEELSAINSVLSTWVQKDVFFFSLSIPTAWLVAVLSDAASDDTWNDEYLCLHATVTIAVKDNDVLQLTGLESRAIWPVNTRGDNVRHVSLSHYFTLVASVNIEEAPSGSTPLLTAMLADTESNRTMGLSCSHNKKWETAFEDKTTTRSSTWEPKKE</sequence>
<feature type="domain" description="Trans-sialidase C-terminal" evidence="1">
    <location>
        <begin position="101"/>
        <end position="230"/>
    </location>
</feature>
<dbReference type="VEuPathDB" id="TriTrypDB:ECC02_006916"/>
<gene>
    <name evidence="2" type="ORF">ECC02_006916</name>
</gene>
<accession>A0A7J6Y1I8</accession>
<dbReference type="InterPro" id="IPR036278">
    <property type="entry name" value="Sialidase_sf"/>
</dbReference>
<dbReference type="SUPFAM" id="SSF50939">
    <property type="entry name" value="Sialidases"/>
    <property type="match status" value="1"/>
</dbReference>
<proteinExistence type="predicted"/>
<name>A0A7J6Y1I8_TRYCR</name>
<organism evidence="2 3">
    <name type="scientific">Trypanosoma cruzi</name>
    <dbReference type="NCBI Taxonomy" id="5693"/>
    <lineage>
        <taxon>Eukaryota</taxon>
        <taxon>Discoba</taxon>
        <taxon>Euglenozoa</taxon>
        <taxon>Kinetoplastea</taxon>
        <taxon>Metakinetoplastina</taxon>
        <taxon>Trypanosomatida</taxon>
        <taxon>Trypanosomatidae</taxon>
        <taxon>Trypanosoma</taxon>
        <taxon>Schizotrypanum</taxon>
    </lineage>
</organism>
<evidence type="ECO:0000313" key="3">
    <source>
        <dbReference type="Proteomes" id="UP000583944"/>
    </source>
</evidence>